<evidence type="ECO:0000313" key="3">
    <source>
        <dbReference type="Proteomes" id="UP001153365"/>
    </source>
</evidence>
<protein>
    <submittedName>
        <fullName evidence="2">Mono-functional DNA-alkylating methyl methanesulfonate N-term-domain-containing protein</fullName>
    </submittedName>
</protein>
<dbReference type="InterPro" id="IPR058543">
    <property type="entry name" value="Beta-prop_RSE1/DDB1/CPSF1_2nd"/>
</dbReference>
<dbReference type="InterPro" id="IPR015943">
    <property type="entry name" value="WD40/YVTN_repeat-like_dom_sf"/>
</dbReference>
<feature type="non-terminal residue" evidence="2">
    <location>
        <position position="1"/>
    </location>
</feature>
<name>A0AAV0B5N4_PHAPC</name>
<reference evidence="2" key="1">
    <citation type="submission" date="2022-06" db="EMBL/GenBank/DDBJ databases">
        <authorList>
            <consortium name="SYNGENTA / RWTH Aachen University"/>
        </authorList>
    </citation>
    <scope>NUCLEOTIDE SEQUENCE</scope>
</reference>
<dbReference type="Gene3D" id="2.130.10.10">
    <property type="entry name" value="YVTN repeat-like/Quinoprotein amine dehydrogenase"/>
    <property type="match status" value="1"/>
</dbReference>
<dbReference type="InterPro" id="IPR050358">
    <property type="entry name" value="RSE1/DDB1/CFT1"/>
</dbReference>
<evidence type="ECO:0000259" key="1">
    <source>
        <dbReference type="Pfam" id="PF23726"/>
    </source>
</evidence>
<dbReference type="AlphaFoldDB" id="A0AAV0B5N4"/>
<organism evidence="2 3">
    <name type="scientific">Phakopsora pachyrhizi</name>
    <name type="common">Asian soybean rust disease fungus</name>
    <dbReference type="NCBI Taxonomy" id="170000"/>
    <lineage>
        <taxon>Eukaryota</taxon>
        <taxon>Fungi</taxon>
        <taxon>Dikarya</taxon>
        <taxon>Basidiomycota</taxon>
        <taxon>Pucciniomycotina</taxon>
        <taxon>Pucciniomycetes</taxon>
        <taxon>Pucciniales</taxon>
        <taxon>Phakopsoraceae</taxon>
        <taxon>Phakopsora</taxon>
    </lineage>
</organism>
<keyword evidence="3" id="KW-1185">Reference proteome</keyword>
<accession>A0AAV0B5N4</accession>
<dbReference type="Proteomes" id="UP001153365">
    <property type="component" value="Unassembled WGS sequence"/>
</dbReference>
<comment type="caution">
    <text evidence="2">The sequence shown here is derived from an EMBL/GenBank/DDBJ whole genome shotgun (WGS) entry which is preliminary data.</text>
</comment>
<dbReference type="PANTHER" id="PTHR10644">
    <property type="entry name" value="DNA REPAIR/RNA PROCESSING CPSF FAMILY"/>
    <property type="match status" value="1"/>
</dbReference>
<sequence length="146" mass="15922">RPIESLVLSDKLKSLAPITSAKVANLLNTDLPQILTSCGWGSHSTLKMLRHGFDVSEIVKSDLSGPPTNVWTTKLKDNDAFDWYIILGFLNATLVLLIGETIVEVSDTGFLTNSPTTSIQQLDNNGLLQIQPTGIWHIHLDGGITE</sequence>
<dbReference type="EMBL" id="CALTRL010004038">
    <property type="protein sequence ID" value="CAH7682363.1"/>
    <property type="molecule type" value="Genomic_DNA"/>
</dbReference>
<gene>
    <name evidence="2" type="ORF">PPACK8108_LOCUS15240</name>
</gene>
<proteinExistence type="predicted"/>
<dbReference type="Pfam" id="PF23726">
    <property type="entry name" value="Beta-prop_RSE1_2nd"/>
    <property type="match status" value="1"/>
</dbReference>
<feature type="domain" description="RSE1/DDB1/CPSF1 second beta-propeller" evidence="1">
    <location>
        <begin position="56"/>
        <end position="142"/>
    </location>
</feature>
<evidence type="ECO:0000313" key="2">
    <source>
        <dbReference type="EMBL" id="CAH7682363.1"/>
    </source>
</evidence>